<evidence type="ECO:0000259" key="1">
    <source>
        <dbReference type="PROSITE" id="PS51094"/>
    </source>
</evidence>
<keyword evidence="2" id="KW-0813">Transport</keyword>
<dbReference type="PANTHER" id="PTHR47738">
    <property type="entry name" value="PTS SYSTEM FRUCTOSE-LIKE EIIA COMPONENT-RELATED"/>
    <property type="match status" value="1"/>
</dbReference>
<dbReference type="InterPro" id="IPR016152">
    <property type="entry name" value="PTrfase/Anion_transptr"/>
</dbReference>
<keyword evidence="3" id="KW-1185">Reference proteome</keyword>
<dbReference type="KEGG" id="slom:PXH66_01070"/>
<dbReference type="AlphaFoldDB" id="A0AAE9ZY23"/>
<proteinExistence type="predicted"/>
<protein>
    <submittedName>
        <fullName evidence="2">PTS sugar transporter subunit IIA</fullName>
    </submittedName>
</protein>
<dbReference type="InterPro" id="IPR051541">
    <property type="entry name" value="PTS_SugarTrans_NitroReg"/>
</dbReference>
<dbReference type="CDD" id="cd00211">
    <property type="entry name" value="PTS_IIA_fru"/>
    <property type="match status" value="1"/>
</dbReference>
<dbReference type="Pfam" id="PF00359">
    <property type="entry name" value="PTS_EIIA_2"/>
    <property type="match status" value="1"/>
</dbReference>
<dbReference type="EMBL" id="CP119075">
    <property type="protein sequence ID" value="WED65439.1"/>
    <property type="molecule type" value="Genomic_DNA"/>
</dbReference>
<dbReference type="SUPFAM" id="SSF55804">
    <property type="entry name" value="Phoshotransferase/anion transport protein"/>
    <property type="match status" value="1"/>
</dbReference>
<organism evidence="2 3">
    <name type="scientific">Synoicihabitans lomoniglobus</name>
    <dbReference type="NCBI Taxonomy" id="2909285"/>
    <lineage>
        <taxon>Bacteria</taxon>
        <taxon>Pseudomonadati</taxon>
        <taxon>Verrucomicrobiota</taxon>
        <taxon>Opitutia</taxon>
        <taxon>Opitutales</taxon>
        <taxon>Opitutaceae</taxon>
        <taxon>Synoicihabitans</taxon>
    </lineage>
</organism>
<dbReference type="PROSITE" id="PS51094">
    <property type="entry name" value="PTS_EIIA_TYPE_2"/>
    <property type="match status" value="1"/>
</dbReference>
<dbReference type="RefSeq" id="WP_330929388.1">
    <property type="nucleotide sequence ID" value="NZ_CP119075.1"/>
</dbReference>
<dbReference type="PROSITE" id="PS00372">
    <property type="entry name" value="PTS_EIIA_TYPE_2_HIS"/>
    <property type="match status" value="1"/>
</dbReference>
<gene>
    <name evidence="2" type="ORF">PXH66_01070</name>
</gene>
<dbReference type="PANTHER" id="PTHR47738:SF2">
    <property type="entry name" value="PTS SYSTEM FRUCTOSE-LIKE EIIA COMPONENT"/>
    <property type="match status" value="1"/>
</dbReference>
<evidence type="ECO:0000313" key="3">
    <source>
        <dbReference type="Proteomes" id="UP001218638"/>
    </source>
</evidence>
<feature type="domain" description="PTS EIIA type-2" evidence="1">
    <location>
        <begin position="7"/>
        <end position="150"/>
    </location>
</feature>
<dbReference type="InterPro" id="IPR002178">
    <property type="entry name" value="PTS_EIIA_type-2_dom"/>
</dbReference>
<dbReference type="Gene3D" id="3.40.930.10">
    <property type="entry name" value="Mannitol-specific EII, Chain A"/>
    <property type="match status" value="1"/>
</dbReference>
<name>A0AAE9ZY23_9BACT</name>
<sequence>MAVRFSDFLDPTRIDLDVRSARRTTALHQVADQLSTHAAMRNYKLFYKDLLARERLDSTCLGNGVALPHARTDHVGETMIAVGRSERGIYFEKADQHVNLMFVLGTPKRDPGSYLGLVSALCKLMKSAERRAAFLAATTPEAFITAIKEAETS</sequence>
<accession>A0AAE9ZY23</accession>
<keyword evidence="2" id="KW-0762">Sugar transport</keyword>
<dbReference type="Proteomes" id="UP001218638">
    <property type="component" value="Chromosome"/>
</dbReference>
<evidence type="ECO:0000313" key="2">
    <source>
        <dbReference type="EMBL" id="WED65439.1"/>
    </source>
</evidence>
<reference evidence="2" key="1">
    <citation type="submission" date="2023-03" db="EMBL/GenBank/DDBJ databases">
        <title>Lomoglobus Profundus gen. nov., sp. nov., a novel member of the phylum Verrucomicrobia, isolated from deep-marine sediment of South China Sea.</title>
        <authorList>
            <person name="Ahmad T."/>
            <person name="Ishaq S.E."/>
            <person name="Wang F."/>
        </authorList>
    </citation>
    <scope>NUCLEOTIDE SEQUENCE</scope>
    <source>
        <strain evidence="2">LMO-M01</strain>
    </source>
</reference>